<reference evidence="3 4" key="1">
    <citation type="submission" date="2020-08" db="EMBL/GenBank/DDBJ databases">
        <title>Genomic Encyclopedia of Type Strains, Phase IV (KMG-IV): sequencing the most valuable type-strain genomes for metagenomic binning, comparative biology and taxonomic classification.</title>
        <authorList>
            <person name="Goeker M."/>
        </authorList>
    </citation>
    <scope>NUCLEOTIDE SEQUENCE [LARGE SCALE GENOMIC DNA]</scope>
    <source>
        <strain evidence="3 4">DSM 102134</strain>
    </source>
</reference>
<keyword evidence="2" id="KW-0732">Signal</keyword>
<feature type="signal peptide" evidence="2">
    <location>
        <begin position="1"/>
        <end position="27"/>
    </location>
</feature>
<evidence type="ECO:0000313" key="3">
    <source>
        <dbReference type="EMBL" id="MBB6182177.1"/>
    </source>
</evidence>
<dbReference type="AlphaFoldDB" id="A0A7X0DEQ9"/>
<protein>
    <submittedName>
        <fullName evidence="3">Copper(I)-binding protein</fullName>
    </submittedName>
</protein>
<proteinExistence type="predicted"/>
<dbReference type="EMBL" id="JACHEJ010000021">
    <property type="protein sequence ID" value="MBB6182177.1"/>
    <property type="molecule type" value="Genomic_DNA"/>
</dbReference>
<sequence length="182" mass="19377">MMAAKRMRYLLALGVAGLLSTAANSVALPLTPHSVSYPGVTIEHAQLILSESGNPSLAFLTIYNGSAADVAVTKVSVAGYQSTMLIRRTTRFVGYEEIPLKNAPVTIPRRAELDMGRDTLYLYLEGSGGLARKVMMTVEFNNGTAQTVAAEILPPGRATVSHHHGAPERENKLADRGSTAAP</sequence>
<comment type="caution">
    <text evidence="3">The sequence shown here is derived from an EMBL/GenBank/DDBJ whole genome shotgun (WGS) entry which is preliminary data.</text>
</comment>
<feature type="region of interest" description="Disordered" evidence="1">
    <location>
        <begin position="158"/>
        <end position="182"/>
    </location>
</feature>
<evidence type="ECO:0000256" key="2">
    <source>
        <dbReference type="SAM" id="SignalP"/>
    </source>
</evidence>
<keyword evidence="4" id="KW-1185">Reference proteome</keyword>
<gene>
    <name evidence="3" type="ORF">HNQ75_004166</name>
</gene>
<feature type="chain" id="PRO_5031486048" evidence="2">
    <location>
        <begin position="28"/>
        <end position="182"/>
    </location>
</feature>
<dbReference type="InterPro" id="IPR036182">
    <property type="entry name" value="PCuAC_sf"/>
</dbReference>
<evidence type="ECO:0000313" key="4">
    <source>
        <dbReference type="Proteomes" id="UP000535501"/>
    </source>
</evidence>
<organism evidence="3 4">
    <name type="scientific">Pseudorhizobium flavum</name>
    <dbReference type="NCBI Taxonomy" id="1335061"/>
    <lineage>
        <taxon>Bacteria</taxon>
        <taxon>Pseudomonadati</taxon>
        <taxon>Pseudomonadota</taxon>
        <taxon>Alphaproteobacteria</taxon>
        <taxon>Hyphomicrobiales</taxon>
        <taxon>Rhizobiaceae</taxon>
        <taxon>Rhizobium/Agrobacterium group</taxon>
        <taxon>Pseudorhizobium</taxon>
    </lineage>
</organism>
<dbReference type="Proteomes" id="UP000535501">
    <property type="component" value="Unassembled WGS sequence"/>
</dbReference>
<accession>A0A7X0DEQ9</accession>
<name>A0A7X0DEQ9_9HYPH</name>
<dbReference type="SUPFAM" id="SSF110087">
    <property type="entry name" value="DR1885-like metal-binding protein"/>
    <property type="match status" value="1"/>
</dbReference>
<evidence type="ECO:0000256" key="1">
    <source>
        <dbReference type="SAM" id="MobiDB-lite"/>
    </source>
</evidence>
<dbReference type="RefSeq" id="WP_077549209.1">
    <property type="nucleotide sequence ID" value="NZ_CANLQM010000012.1"/>
</dbReference>
<feature type="compositionally biased region" description="Basic and acidic residues" evidence="1">
    <location>
        <begin position="165"/>
        <end position="175"/>
    </location>
</feature>